<dbReference type="RefSeq" id="WP_213166468.1">
    <property type="nucleotide sequence ID" value="NZ_CP058559.1"/>
</dbReference>
<gene>
    <name evidence="1" type="ORF">HYG86_15500</name>
</gene>
<keyword evidence="2" id="KW-1185">Reference proteome</keyword>
<sequence length="49" mass="5501">MAKKNRGKGLWNLESRGRGTCPICKTTRVKVLYDTVTENGTVKVCKKCK</sequence>
<dbReference type="KEGG" id="acae:HYG86_15500"/>
<dbReference type="EMBL" id="CP058559">
    <property type="protein sequence ID" value="QNO16072.1"/>
    <property type="molecule type" value="Genomic_DNA"/>
</dbReference>
<name>A0A7G9WBL0_ALKCA</name>
<evidence type="ECO:0000313" key="1">
    <source>
        <dbReference type="EMBL" id="QNO16072.1"/>
    </source>
</evidence>
<reference evidence="1 2" key="1">
    <citation type="submission" date="2020-07" db="EMBL/GenBank/DDBJ databases">
        <title>Alkalicella. sp. LB2 genome.</title>
        <authorList>
            <person name="Postec A."/>
            <person name="Quemeneur M."/>
        </authorList>
    </citation>
    <scope>NUCLEOTIDE SEQUENCE [LARGE SCALE GENOMIC DNA]</scope>
    <source>
        <strain evidence="1 2">LB2</strain>
    </source>
</reference>
<dbReference type="Proteomes" id="UP000516160">
    <property type="component" value="Chromosome"/>
</dbReference>
<protein>
    <submittedName>
        <fullName evidence="1">Uncharacterized protein</fullName>
    </submittedName>
</protein>
<evidence type="ECO:0000313" key="2">
    <source>
        <dbReference type="Proteomes" id="UP000516160"/>
    </source>
</evidence>
<dbReference type="AlphaFoldDB" id="A0A7G9WBL0"/>
<organism evidence="1 2">
    <name type="scientific">Alkalicella caledoniensis</name>
    <dbReference type="NCBI Taxonomy" id="2731377"/>
    <lineage>
        <taxon>Bacteria</taxon>
        <taxon>Bacillati</taxon>
        <taxon>Bacillota</taxon>
        <taxon>Clostridia</taxon>
        <taxon>Eubacteriales</taxon>
        <taxon>Proteinivoracaceae</taxon>
        <taxon>Alkalicella</taxon>
    </lineage>
</organism>
<proteinExistence type="predicted"/>
<accession>A0A7G9WBL0</accession>